<evidence type="ECO:0000256" key="5">
    <source>
        <dbReference type="ARBA" id="ARBA00022840"/>
    </source>
</evidence>
<dbReference type="GO" id="GO:0004001">
    <property type="term" value="F:adenosine kinase activity"/>
    <property type="evidence" value="ECO:0007669"/>
    <property type="project" value="UniProtKB-UniRule"/>
</dbReference>
<evidence type="ECO:0000256" key="7">
    <source>
        <dbReference type="RuleBase" id="RU368116"/>
    </source>
</evidence>
<evidence type="ECO:0000256" key="4">
    <source>
        <dbReference type="ARBA" id="ARBA00022777"/>
    </source>
</evidence>
<keyword evidence="5 7" id="KW-0067">ATP-binding</keyword>
<comment type="similarity">
    <text evidence="1 7">Belongs to the carbohydrate kinase PfkB family.</text>
</comment>
<evidence type="ECO:0000256" key="2">
    <source>
        <dbReference type="ARBA" id="ARBA00022679"/>
    </source>
</evidence>
<organism evidence="8 9">
    <name type="scientific">Ophiophagus hannah</name>
    <name type="common">King cobra</name>
    <name type="synonym">Naja hannah</name>
    <dbReference type="NCBI Taxonomy" id="8665"/>
    <lineage>
        <taxon>Eukaryota</taxon>
        <taxon>Metazoa</taxon>
        <taxon>Chordata</taxon>
        <taxon>Craniata</taxon>
        <taxon>Vertebrata</taxon>
        <taxon>Euteleostomi</taxon>
        <taxon>Lepidosauria</taxon>
        <taxon>Squamata</taxon>
        <taxon>Bifurcata</taxon>
        <taxon>Unidentata</taxon>
        <taxon>Episquamata</taxon>
        <taxon>Toxicofera</taxon>
        <taxon>Serpentes</taxon>
        <taxon>Colubroidea</taxon>
        <taxon>Elapidae</taxon>
        <taxon>Elapinae</taxon>
        <taxon>Ophiophagus</taxon>
    </lineage>
</organism>
<evidence type="ECO:0000313" key="9">
    <source>
        <dbReference type="Proteomes" id="UP000018936"/>
    </source>
</evidence>
<dbReference type="InterPro" id="IPR001805">
    <property type="entry name" value="Adenokinase"/>
</dbReference>
<dbReference type="GO" id="GO:0005829">
    <property type="term" value="C:cytosol"/>
    <property type="evidence" value="ECO:0007669"/>
    <property type="project" value="TreeGrafter"/>
</dbReference>
<dbReference type="Gene3D" id="3.40.1190.20">
    <property type="match status" value="2"/>
</dbReference>
<proteinExistence type="inferred from homology"/>
<keyword evidence="2 7" id="KW-0808">Transferase</keyword>
<dbReference type="Proteomes" id="UP000018936">
    <property type="component" value="Unassembled WGS sequence"/>
</dbReference>
<keyword evidence="7" id="KW-0460">Magnesium</keyword>
<sequence length="141" mass="15328">MPLSTIKCREIAESTEFSSSGSILLDNGKVGTGIVRVAPEMTEDIEEIARKTQALKKANLKRPRVVVITQGKDDTVMATGYSYSPGNLPEKFYFGDLKQSMSPGKLSKKKNEVRTFPVLISDQSEIVDTNGAGDAFVGVQQ</sequence>
<accession>V8NA19</accession>
<dbReference type="UniPathway" id="UPA00588">
    <property type="reaction ID" value="UER00659"/>
</dbReference>
<dbReference type="InterPro" id="IPR029056">
    <property type="entry name" value="Ribokinase-like"/>
</dbReference>
<feature type="non-terminal residue" evidence="8">
    <location>
        <position position="1"/>
    </location>
</feature>
<dbReference type="GO" id="GO:0044209">
    <property type="term" value="P:AMP salvage"/>
    <property type="evidence" value="ECO:0007669"/>
    <property type="project" value="UniProtKB-UniRule"/>
</dbReference>
<keyword evidence="9" id="KW-1185">Reference proteome</keyword>
<dbReference type="OrthoDB" id="432447at2759"/>
<dbReference type="EMBL" id="AZIM01005870">
    <property type="protein sequence ID" value="ETE59109.1"/>
    <property type="molecule type" value="Genomic_DNA"/>
</dbReference>
<dbReference type="GO" id="GO:0006144">
    <property type="term" value="P:purine nucleobase metabolic process"/>
    <property type="evidence" value="ECO:0007669"/>
    <property type="project" value="TreeGrafter"/>
</dbReference>
<comment type="cofactor">
    <cofactor evidence="7">
        <name>Mg(2+)</name>
        <dbReference type="ChEBI" id="CHEBI:18420"/>
    </cofactor>
    <text evidence="7">Binds 3 Mg(2+) ions per subunit.</text>
</comment>
<comment type="catalytic activity">
    <reaction evidence="7">
        <text>adenosine + ATP = AMP + ADP + H(+)</text>
        <dbReference type="Rhea" id="RHEA:20824"/>
        <dbReference type="ChEBI" id="CHEBI:15378"/>
        <dbReference type="ChEBI" id="CHEBI:16335"/>
        <dbReference type="ChEBI" id="CHEBI:30616"/>
        <dbReference type="ChEBI" id="CHEBI:456215"/>
        <dbReference type="ChEBI" id="CHEBI:456216"/>
        <dbReference type="EC" id="2.7.1.20"/>
    </reaction>
</comment>
<dbReference type="AlphaFoldDB" id="V8NA19"/>
<comment type="pathway">
    <text evidence="7">Purine metabolism; AMP biosynthesis via salvage pathway; AMP from adenosine: step 1/1.</text>
</comment>
<keyword evidence="7" id="KW-0660">Purine salvage</keyword>
<evidence type="ECO:0000256" key="3">
    <source>
        <dbReference type="ARBA" id="ARBA00022741"/>
    </source>
</evidence>
<keyword evidence="7" id="KW-0539">Nucleus</keyword>
<comment type="caution">
    <text evidence="8">The sequence shown here is derived from an EMBL/GenBank/DDBJ whole genome shotgun (WGS) entry which is preliminary data.</text>
</comment>
<dbReference type="PANTHER" id="PTHR45769">
    <property type="entry name" value="ADENOSINE KINASE"/>
    <property type="match status" value="1"/>
</dbReference>
<dbReference type="GO" id="GO:0005524">
    <property type="term" value="F:ATP binding"/>
    <property type="evidence" value="ECO:0007669"/>
    <property type="project" value="UniProtKB-UniRule"/>
</dbReference>
<comment type="subcellular location">
    <subcellularLocation>
        <location evidence="7">Nucleus</location>
    </subcellularLocation>
</comment>
<protein>
    <recommendedName>
        <fullName evidence="7">Adenosine kinase</fullName>
        <shortName evidence="7">AK</shortName>
        <ecNumber evidence="7">2.7.1.20</ecNumber>
    </recommendedName>
    <alternativeName>
        <fullName evidence="7">Adenosine 5'-phosphotransferase</fullName>
    </alternativeName>
</protein>
<dbReference type="PANTHER" id="PTHR45769:SF3">
    <property type="entry name" value="ADENOSINE KINASE"/>
    <property type="match status" value="1"/>
</dbReference>
<dbReference type="GO" id="GO:0006166">
    <property type="term" value="P:purine ribonucleoside salvage"/>
    <property type="evidence" value="ECO:0007669"/>
    <property type="project" value="UniProtKB-KW"/>
</dbReference>
<evidence type="ECO:0000313" key="8">
    <source>
        <dbReference type="EMBL" id="ETE59109.1"/>
    </source>
</evidence>
<reference evidence="8 9" key="1">
    <citation type="journal article" date="2013" name="Proc. Natl. Acad. Sci. U.S.A.">
        <title>The king cobra genome reveals dynamic gene evolution and adaptation in the snake venom system.</title>
        <authorList>
            <person name="Vonk F.J."/>
            <person name="Casewell N.R."/>
            <person name="Henkel C.V."/>
            <person name="Heimberg A.M."/>
            <person name="Jansen H.J."/>
            <person name="McCleary R.J."/>
            <person name="Kerkkamp H.M."/>
            <person name="Vos R.A."/>
            <person name="Guerreiro I."/>
            <person name="Calvete J.J."/>
            <person name="Wuster W."/>
            <person name="Woods A.E."/>
            <person name="Logan J.M."/>
            <person name="Harrison R.A."/>
            <person name="Castoe T.A."/>
            <person name="de Koning A.P."/>
            <person name="Pollock D.D."/>
            <person name="Yandell M."/>
            <person name="Calderon D."/>
            <person name="Renjifo C."/>
            <person name="Currier R.B."/>
            <person name="Salgado D."/>
            <person name="Pla D."/>
            <person name="Sanz L."/>
            <person name="Hyder A.S."/>
            <person name="Ribeiro J.M."/>
            <person name="Arntzen J.W."/>
            <person name="van den Thillart G.E."/>
            <person name="Boetzer M."/>
            <person name="Pirovano W."/>
            <person name="Dirks R.P."/>
            <person name="Spaink H.P."/>
            <person name="Duboule D."/>
            <person name="McGlinn E."/>
            <person name="Kini R.M."/>
            <person name="Richardson M.K."/>
        </authorList>
    </citation>
    <scope>NUCLEOTIDE SEQUENCE</scope>
    <source>
        <tissue evidence="8">Blood</tissue>
    </source>
</reference>
<keyword evidence="4 7" id="KW-0418">Kinase</keyword>
<dbReference type="SUPFAM" id="SSF53613">
    <property type="entry name" value="Ribokinase-like"/>
    <property type="match status" value="1"/>
</dbReference>
<name>V8NA19_OPHHA</name>
<keyword evidence="3 7" id="KW-0547">Nucleotide-binding</keyword>
<dbReference type="EC" id="2.7.1.20" evidence="7"/>
<dbReference type="GO" id="GO:0005634">
    <property type="term" value="C:nucleus"/>
    <property type="evidence" value="ECO:0007669"/>
    <property type="project" value="UniProtKB-SubCell"/>
</dbReference>
<feature type="active site" description="Proton acceptor" evidence="6">
    <location>
        <position position="134"/>
    </location>
</feature>
<evidence type="ECO:0000256" key="6">
    <source>
        <dbReference type="PIRSR" id="PIRSR601805-1"/>
    </source>
</evidence>
<comment type="function">
    <text evidence="7">ATP dependent phosphorylation of adenosine and other related nucleoside analogs to monophosphate derivatives.</text>
</comment>
<comment type="subunit">
    <text evidence="7">Monomer.</text>
</comment>
<gene>
    <name evidence="8" type="ORF">L345_15163</name>
</gene>
<evidence type="ECO:0000256" key="1">
    <source>
        <dbReference type="ARBA" id="ARBA00010688"/>
    </source>
</evidence>